<evidence type="ECO:0000313" key="4">
    <source>
        <dbReference type="Proteomes" id="UP001353952"/>
    </source>
</evidence>
<gene>
    <name evidence="3" type="ORF">RFN57_21935</name>
</gene>
<evidence type="ECO:0000259" key="2">
    <source>
        <dbReference type="Pfam" id="PF04149"/>
    </source>
</evidence>
<keyword evidence="4" id="KW-1185">Reference proteome</keyword>
<protein>
    <submittedName>
        <fullName evidence="3">DUF397 domain-containing protein</fullName>
    </submittedName>
</protein>
<accession>A0ABU6LZP5</accession>
<feature type="domain" description="DUF397" evidence="2">
    <location>
        <begin position="7"/>
        <end position="40"/>
    </location>
</feature>
<evidence type="ECO:0000313" key="3">
    <source>
        <dbReference type="EMBL" id="MEC7054932.1"/>
    </source>
</evidence>
<evidence type="ECO:0000256" key="1">
    <source>
        <dbReference type="SAM" id="MobiDB-lite"/>
    </source>
</evidence>
<feature type="region of interest" description="Disordered" evidence="1">
    <location>
        <begin position="1"/>
        <end position="20"/>
    </location>
</feature>
<dbReference type="InterPro" id="IPR007278">
    <property type="entry name" value="DUF397"/>
</dbReference>
<dbReference type="Proteomes" id="UP001353952">
    <property type="component" value="Unassembled WGS sequence"/>
</dbReference>
<dbReference type="Pfam" id="PF04149">
    <property type="entry name" value="DUF397"/>
    <property type="match status" value="1"/>
</dbReference>
<comment type="caution">
    <text evidence="3">The sequence shown here is derived from an EMBL/GenBank/DDBJ whole genome shotgun (WGS) entry which is preliminary data.</text>
</comment>
<sequence>MDLQGAEVGPDEGVRDSKLPHGPILVFGASPWVAFLADVKGGRSVHPDQ</sequence>
<organism evidence="3 4">
    <name type="scientific">Streptomyces violaceochromogenes</name>
    <dbReference type="NCBI Taxonomy" id="67377"/>
    <lineage>
        <taxon>Bacteria</taxon>
        <taxon>Bacillati</taxon>
        <taxon>Actinomycetota</taxon>
        <taxon>Actinomycetes</taxon>
        <taxon>Kitasatosporales</taxon>
        <taxon>Streptomycetaceae</taxon>
        <taxon>Streptomyces</taxon>
    </lineage>
</organism>
<name>A0ABU6LZP5_9ACTN</name>
<dbReference type="RefSeq" id="WP_229856705.1">
    <property type="nucleotide sequence ID" value="NZ_BMUO01000005.1"/>
</dbReference>
<proteinExistence type="predicted"/>
<dbReference type="EMBL" id="JAYXNZ010000002">
    <property type="protein sequence ID" value="MEC7054932.1"/>
    <property type="molecule type" value="Genomic_DNA"/>
</dbReference>
<reference evidence="3 4" key="1">
    <citation type="submission" date="2024-01" db="EMBL/GenBank/DDBJ databases">
        <title>Genome analysis.</title>
        <authorList>
            <person name="Zhang K."/>
        </authorList>
    </citation>
    <scope>NUCLEOTIDE SEQUENCE [LARGE SCALE GENOMIC DNA]</scope>
    <source>
        <strain evidence="3 4">CGMCC 4.1753</strain>
    </source>
</reference>